<dbReference type="GO" id="GO:0005634">
    <property type="term" value="C:nucleus"/>
    <property type="evidence" value="ECO:0007669"/>
    <property type="project" value="TreeGrafter"/>
</dbReference>
<dbReference type="GO" id="GO:0043027">
    <property type="term" value="F:cysteine-type endopeptidase inhibitor activity involved in apoptotic process"/>
    <property type="evidence" value="ECO:0007669"/>
    <property type="project" value="TreeGrafter"/>
</dbReference>
<name>A0A8S2EHB6_9BILA</name>
<feature type="compositionally biased region" description="Polar residues" evidence="1">
    <location>
        <begin position="83"/>
        <end position="113"/>
    </location>
</feature>
<gene>
    <name evidence="2" type="ORF">OVA965_LOCUS24196</name>
    <name evidence="3" type="ORF">TMI583_LOCUS24913</name>
</gene>
<protein>
    <recommendedName>
        <fullName evidence="5">Inhibitor of apoptosis 2</fullName>
    </recommendedName>
</protein>
<feature type="compositionally biased region" description="Polar residues" evidence="1">
    <location>
        <begin position="141"/>
        <end position="158"/>
    </location>
</feature>
<dbReference type="SMART" id="SM00238">
    <property type="entry name" value="BIR"/>
    <property type="match status" value="1"/>
</dbReference>
<evidence type="ECO:0000313" key="4">
    <source>
        <dbReference type="Proteomes" id="UP000677228"/>
    </source>
</evidence>
<dbReference type="Proteomes" id="UP000677228">
    <property type="component" value="Unassembled WGS sequence"/>
</dbReference>
<feature type="region of interest" description="Disordered" evidence="1">
    <location>
        <begin position="137"/>
        <end position="165"/>
    </location>
</feature>
<dbReference type="GO" id="GO:0043066">
    <property type="term" value="P:negative regulation of apoptotic process"/>
    <property type="evidence" value="ECO:0007669"/>
    <property type="project" value="TreeGrafter"/>
</dbReference>
<dbReference type="EMBL" id="CAJNOK010014473">
    <property type="protein sequence ID" value="CAF1205560.1"/>
    <property type="molecule type" value="Genomic_DNA"/>
</dbReference>
<feature type="non-terminal residue" evidence="2">
    <location>
        <position position="1"/>
    </location>
</feature>
<evidence type="ECO:0000313" key="3">
    <source>
        <dbReference type="EMBL" id="CAF4014945.1"/>
    </source>
</evidence>
<comment type="caution">
    <text evidence="2">The sequence shown here is derived from an EMBL/GenBank/DDBJ whole genome shotgun (WGS) entry which is preliminary data.</text>
</comment>
<reference evidence="2" key="1">
    <citation type="submission" date="2021-02" db="EMBL/GenBank/DDBJ databases">
        <authorList>
            <person name="Nowell W R."/>
        </authorList>
    </citation>
    <scope>NUCLEOTIDE SEQUENCE</scope>
</reference>
<dbReference type="PROSITE" id="PS50143">
    <property type="entry name" value="BIR_REPEAT_2"/>
    <property type="match status" value="2"/>
</dbReference>
<evidence type="ECO:0000313" key="2">
    <source>
        <dbReference type="EMBL" id="CAF1205560.1"/>
    </source>
</evidence>
<dbReference type="GO" id="GO:0005737">
    <property type="term" value="C:cytoplasm"/>
    <property type="evidence" value="ECO:0007669"/>
    <property type="project" value="TreeGrafter"/>
</dbReference>
<proteinExistence type="predicted"/>
<dbReference type="GO" id="GO:0061630">
    <property type="term" value="F:ubiquitin protein ligase activity"/>
    <property type="evidence" value="ECO:0007669"/>
    <property type="project" value="TreeGrafter"/>
</dbReference>
<dbReference type="Proteomes" id="UP000682733">
    <property type="component" value="Unassembled WGS sequence"/>
</dbReference>
<dbReference type="InterPro" id="IPR001370">
    <property type="entry name" value="BIR_rpt"/>
</dbReference>
<dbReference type="PANTHER" id="PTHR10044:SF179">
    <property type="entry name" value="BACULOVIRAL IAP REPEAT-CONTAINING PROTEIN 5"/>
    <property type="match status" value="1"/>
</dbReference>
<feature type="region of interest" description="Disordered" evidence="1">
    <location>
        <begin position="28"/>
        <end position="113"/>
    </location>
</feature>
<evidence type="ECO:0000256" key="1">
    <source>
        <dbReference type="SAM" id="MobiDB-lite"/>
    </source>
</evidence>
<dbReference type="Gene3D" id="1.10.1170.10">
    <property type="entry name" value="Inhibitor Of Apoptosis Protein (2mihbC-IAP-1), Chain A"/>
    <property type="match status" value="2"/>
</dbReference>
<dbReference type="AlphaFoldDB" id="A0A8S2EHB6"/>
<dbReference type="CDD" id="cd00022">
    <property type="entry name" value="BIR"/>
    <property type="match status" value="1"/>
</dbReference>
<dbReference type="EMBL" id="CAJOBA010036003">
    <property type="protein sequence ID" value="CAF4014945.1"/>
    <property type="molecule type" value="Genomic_DNA"/>
</dbReference>
<dbReference type="GO" id="GO:0031398">
    <property type="term" value="P:positive regulation of protein ubiquitination"/>
    <property type="evidence" value="ECO:0007669"/>
    <property type="project" value="TreeGrafter"/>
</dbReference>
<feature type="compositionally biased region" description="Acidic residues" evidence="1">
    <location>
        <begin position="49"/>
        <end position="59"/>
    </location>
</feature>
<organism evidence="2 4">
    <name type="scientific">Didymodactylos carnosus</name>
    <dbReference type="NCBI Taxonomy" id="1234261"/>
    <lineage>
        <taxon>Eukaryota</taxon>
        <taxon>Metazoa</taxon>
        <taxon>Spiralia</taxon>
        <taxon>Gnathifera</taxon>
        <taxon>Rotifera</taxon>
        <taxon>Eurotatoria</taxon>
        <taxon>Bdelloidea</taxon>
        <taxon>Philodinida</taxon>
        <taxon>Philodinidae</taxon>
        <taxon>Didymodactylos</taxon>
    </lineage>
</organism>
<dbReference type="Pfam" id="PF00653">
    <property type="entry name" value="BIR"/>
    <property type="match status" value="1"/>
</dbReference>
<dbReference type="SUPFAM" id="SSF57924">
    <property type="entry name" value="Inhibitor of apoptosis (IAP) repeat"/>
    <property type="match status" value="2"/>
</dbReference>
<dbReference type="PANTHER" id="PTHR10044">
    <property type="entry name" value="INHIBITOR OF APOPTOSIS"/>
    <property type="match status" value="1"/>
</dbReference>
<accession>A0A8S2EHB6</accession>
<dbReference type="GO" id="GO:0051726">
    <property type="term" value="P:regulation of cell cycle"/>
    <property type="evidence" value="ECO:0007669"/>
    <property type="project" value="TreeGrafter"/>
</dbReference>
<dbReference type="InterPro" id="IPR050784">
    <property type="entry name" value="IAP"/>
</dbReference>
<sequence>IVHAHPFTTQTSEMVTQSSIETFSSIISPTTSGLNPPKLLFDEPYNSDFPEDSSGEEYEATVPAPPTSAAIEPYLKSPRPVLQSPSETTRRASQCSERVTSPTTLSTSDSANNTSGFMINPMIAAAQNQQSPLILREPSGESLSDNVNDISPSTQSSPVDVRSQLAHEKNRRDTFKKYNLETFAGVPIECLAYCGFYLNGEGTALLCPCCEVKLTVNEFKYHMEHGAEGSDSEPWTPMRVHRHASGQLIDNTRPWCTLVKRESFGIYANVALEDSRMKYPEYPSLNLIEKRLKTYTGWIYPGGTRLSKELMAAAGFYYLGKETCVCCYYCGNKLQNFEPRDDPFEEHACFFPLCDYIQQQRGIDFVNRIVMENGRIPEAKFKMEKIDGKEIKRIVWDKSGPTMRKRKRLPVVKPSRLDVKVEPSLSVHPEDIIDCCIFCSTNPSTHEYDCGHCQICGECFAKLDGQQLEQCQFCRRKAIIRLRVPAVTTPTPP</sequence>
<evidence type="ECO:0008006" key="5">
    <source>
        <dbReference type="Google" id="ProtNLM"/>
    </source>
</evidence>